<reference evidence="15" key="1">
    <citation type="submission" date="2016-06" db="EMBL/GenBank/DDBJ databases">
        <authorList>
            <person name="Varghese N."/>
            <person name="Submissions Spin"/>
        </authorList>
    </citation>
    <scope>NUCLEOTIDE SEQUENCE [LARGE SCALE GENOMIC DNA]</scope>
    <source>
        <strain evidence="15">DSM 44830</strain>
    </source>
</reference>
<keyword evidence="8" id="KW-0333">Golgi apparatus</keyword>
<dbReference type="InterPro" id="IPR001509">
    <property type="entry name" value="Epimerase_deHydtase"/>
</dbReference>
<evidence type="ECO:0000256" key="3">
    <source>
        <dbReference type="ARBA" id="ARBA00022692"/>
    </source>
</evidence>
<evidence type="ECO:0000313" key="15">
    <source>
        <dbReference type="Proteomes" id="UP000199504"/>
    </source>
</evidence>
<name>A0A1C5ACH3_9ACTN</name>
<protein>
    <submittedName>
        <fullName evidence="14">dTDP-glucose 4,6-dehydratase</fullName>
    </submittedName>
</protein>
<dbReference type="InterPro" id="IPR036291">
    <property type="entry name" value="NAD(P)-bd_dom_sf"/>
</dbReference>
<evidence type="ECO:0000256" key="1">
    <source>
        <dbReference type="ARBA" id="ARBA00001911"/>
    </source>
</evidence>
<proteinExistence type="predicted"/>
<evidence type="ECO:0000256" key="5">
    <source>
        <dbReference type="ARBA" id="ARBA00022968"/>
    </source>
</evidence>
<dbReference type="Proteomes" id="UP000199504">
    <property type="component" value="Unassembled WGS sequence"/>
</dbReference>
<dbReference type="InterPro" id="IPR044516">
    <property type="entry name" value="UXS-like"/>
</dbReference>
<evidence type="ECO:0000256" key="2">
    <source>
        <dbReference type="ARBA" id="ARBA00004323"/>
    </source>
</evidence>
<keyword evidence="4" id="KW-0210">Decarboxylase</keyword>
<evidence type="ECO:0000259" key="13">
    <source>
        <dbReference type="Pfam" id="PF01370"/>
    </source>
</evidence>
<dbReference type="EMBL" id="FMCX01000009">
    <property type="protein sequence ID" value="SCF42938.1"/>
    <property type="molecule type" value="Genomic_DNA"/>
</dbReference>
<dbReference type="GO" id="GO:0033320">
    <property type="term" value="P:UDP-D-xylose biosynthetic process"/>
    <property type="evidence" value="ECO:0007669"/>
    <property type="project" value="UniProtKB-UniPathway"/>
</dbReference>
<evidence type="ECO:0000256" key="4">
    <source>
        <dbReference type="ARBA" id="ARBA00022793"/>
    </source>
</evidence>
<comment type="subcellular location">
    <subcellularLocation>
        <location evidence="2">Golgi apparatus membrane</location>
        <topology evidence="2">Single-pass type II membrane protein</topology>
    </subcellularLocation>
    <subcellularLocation>
        <location evidence="12">Golgi apparatus</location>
        <location evidence="12">Golgi stack membrane</location>
    </subcellularLocation>
</comment>
<keyword evidence="5" id="KW-0735">Signal-anchor</keyword>
<dbReference type="GO" id="GO:0042732">
    <property type="term" value="P:D-xylose metabolic process"/>
    <property type="evidence" value="ECO:0007669"/>
    <property type="project" value="InterPro"/>
</dbReference>
<dbReference type="SUPFAM" id="SSF51735">
    <property type="entry name" value="NAD(P)-binding Rossmann-fold domains"/>
    <property type="match status" value="1"/>
</dbReference>
<evidence type="ECO:0000256" key="10">
    <source>
        <dbReference type="ARBA" id="ARBA00023180"/>
    </source>
</evidence>
<dbReference type="GO" id="GO:0048040">
    <property type="term" value="F:UDP-glucuronate decarboxylase activity"/>
    <property type="evidence" value="ECO:0007669"/>
    <property type="project" value="TreeGrafter"/>
</dbReference>
<dbReference type="FunFam" id="3.40.50.720:FF:000065">
    <property type="entry name" value="UDP-glucuronic acid decarboxylase 1"/>
    <property type="match status" value="1"/>
</dbReference>
<evidence type="ECO:0000313" key="14">
    <source>
        <dbReference type="EMBL" id="SCF42938.1"/>
    </source>
</evidence>
<dbReference type="PANTHER" id="PTHR43078">
    <property type="entry name" value="UDP-GLUCURONIC ACID DECARBOXYLASE-RELATED"/>
    <property type="match status" value="1"/>
</dbReference>
<dbReference type="STRING" id="262898.GA0070564_10931"/>
<organism evidence="14 15">
    <name type="scientific">Micromonospora mirobrigensis</name>
    <dbReference type="NCBI Taxonomy" id="262898"/>
    <lineage>
        <taxon>Bacteria</taxon>
        <taxon>Bacillati</taxon>
        <taxon>Actinomycetota</taxon>
        <taxon>Actinomycetes</taxon>
        <taxon>Micromonosporales</taxon>
        <taxon>Micromonosporaceae</taxon>
        <taxon>Micromonospora</taxon>
    </lineage>
</organism>
<evidence type="ECO:0000256" key="8">
    <source>
        <dbReference type="ARBA" id="ARBA00023034"/>
    </source>
</evidence>
<sequence>MALSRLTGMKVAQRFGTGHRVLVTGGAGFVPSHLVDALVSRGCTVVAVDNFITGSKDNVAHLLEKPTFTLVEADVTEGLPTYHPALAERFDAILHMASPASPTDFTQIPLEILRVGSVGTLNLLERAVADGARFLMASTSEAYGDPREHPQRETYWGNVNPIGVRSVYDEAKRFSEAATMAYHRYRGLDAAIVRIFNTYGPRMRPDDGRAIPTFISQALRDEPITVHGTGQQTRSICYVEDLVRGILLLLDSTETGPVNCGTEHEMTMRQLAELIVSLSESASQVTYVTRSADDPEMRRPDLTLARELLGYEPTVAPEDGLRRTIEYFRERLG</sequence>
<dbReference type="Pfam" id="PF01370">
    <property type="entry name" value="Epimerase"/>
    <property type="match status" value="1"/>
</dbReference>
<evidence type="ECO:0000256" key="6">
    <source>
        <dbReference type="ARBA" id="ARBA00022989"/>
    </source>
</evidence>
<gene>
    <name evidence="14" type="ORF">GA0070564_10931</name>
</gene>
<dbReference type="UniPathway" id="UPA00796">
    <property type="reaction ID" value="UER00771"/>
</dbReference>
<accession>A0A1C5ACH3</accession>
<dbReference type="GO" id="GO:0005737">
    <property type="term" value="C:cytoplasm"/>
    <property type="evidence" value="ECO:0007669"/>
    <property type="project" value="TreeGrafter"/>
</dbReference>
<evidence type="ECO:0000256" key="12">
    <source>
        <dbReference type="ARBA" id="ARBA00037859"/>
    </source>
</evidence>
<keyword evidence="7" id="KW-0520">NAD</keyword>
<keyword evidence="15" id="KW-1185">Reference proteome</keyword>
<dbReference type="Gene3D" id="3.40.50.720">
    <property type="entry name" value="NAD(P)-binding Rossmann-like Domain"/>
    <property type="match status" value="1"/>
</dbReference>
<comment type="cofactor">
    <cofactor evidence="1">
        <name>NAD(+)</name>
        <dbReference type="ChEBI" id="CHEBI:57540"/>
    </cofactor>
</comment>
<keyword evidence="11" id="KW-0456">Lyase</keyword>
<dbReference type="AlphaFoldDB" id="A0A1C5ACH3"/>
<keyword evidence="9" id="KW-0472">Membrane</keyword>
<feature type="domain" description="NAD-dependent epimerase/dehydratase" evidence="13">
    <location>
        <begin position="21"/>
        <end position="259"/>
    </location>
</feature>
<evidence type="ECO:0000256" key="11">
    <source>
        <dbReference type="ARBA" id="ARBA00023239"/>
    </source>
</evidence>
<keyword evidence="10" id="KW-0325">Glycoprotein</keyword>
<evidence type="ECO:0000256" key="7">
    <source>
        <dbReference type="ARBA" id="ARBA00023027"/>
    </source>
</evidence>
<dbReference type="PANTHER" id="PTHR43078:SF6">
    <property type="entry name" value="UDP-GLUCURONIC ACID DECARBOXYLASE 1"/>
    <property type="match status" value="1"/>
</dbReference>
<keyword evidence="6" id="KW-1133">Transmembrane helix</keyword>
<dbReference type="GO" id="GO:0070403">
    <property type="term" value="F:NAD+ binding"/>
    <property type="evidence" value="ECO:0007669"/>
    <property type="project" value="InterPro"/>
</dbReference>
<keyword evidence="3" id="KW-0812">Transmembrane</keyword>
<evidence type="ECO:0000256" key="9">
    <source>
        <dbReference type="ARBA" id="ARBA00023136"/>
    </source>
</evidence>